<evidence type="ECO:0000256" key="3">
    <source>
        <dbReference type="ARBA" id="ARBA00023004"/>
    </source>
</evidence>
<evidence type="ECO:0008006" key="6">
    <source>
        <dbReference type="Google" id="ProtNLM"/>
    </source>
</evidence>
<keyword evidence="2" id="KW-0479">Metal-binding</keyword>
<dbReference type="GO" id="GO:0046872">
    <property type="term" value="F:metal ion binding"/>
    <property type="evidence" value="ECO:0007669"/>
    <property type="project" value="UniProtKB-KW"/>
</dbReference>
<sequence length="240" mass="28120">MDKGKYLIECNKIKQLLTPTINKISLKSKNLPYFLPDEVVVHNTSDDCWVSFLEVVRNLTPLIIKYDDSAKIKPILANAGKDISHWFNKRTGDIRHFIHPITGVKVPFCQHGPVPDVGVQVPSTEWQPFEGIPWWFDHQYIIGLLTEHPRSIRIKNMLTGQENVIKVCCEDSIYRIEERYNMFNNHSTSYTWKFETNILDKNLTLEENNIPDLRFKFKDCTLPDMFYTSCLMLYFNDDLT</sequence>
<evidence type="ECO:0000256" key="4">
    <source>
        <dbReference type="ARBA" id="ARBA00038168"/>
    </source>
</evidence>
<protein>
    <recommendedName>
        <fullName evidence="6">Cytochrome b5 heme-binding domain-containing protein</fullName>
    </recommendedName>
</protein>
<dbReference type="InterPro" id="IPR036400">
    <property type="entry name" value="Cyt_B5-like_heme/steroid_sf"/>
</dbReference>
<dbReference type="SUPFAM" id="SSF55856">
    <property type="entry name" value="Cytochrome b5-like heme/steroid binding domain"/>
    <property type="match status" value="1"/>
</dbReference>
<comment type="similarity">
    <text evidence="4">Belongs to the cytochrome b5 family.</text>
</comment>
<name>A0A1B6CNF8_9HEMI</name>
<dbReference type="PANTHER" id="PTHR21281:SF0">
    <property type="entry name" value="CYTOCHROME B5 DOMAIN-CONTAINING PROTEIN 1"/>
    <property type="match status" value="1"/>
</dbReference>
<keyword evidence="1" id="KW-0349">Heme</keyword>
<dbReference type="EMBL" id="GEDC01022308">
    <property type="protein sequence ID" value="JAS14990.1"/>
    <property type="molecule type" value="Transcribed_RNA"/>
</dbReference>
<reference evidence="5" key="1">
    <citation type="submission" date="2015-12" db="EMBL/GenBank/DDBJ databases">
        <title>De novo transcriptome assembly of four potential Pierce s Disease insect vectors from Arizona vineyards.</title>
        <authorList>
            <person name="Tassone E.E."/>
        </authorList>
    </citation>
    <scope>NUCLEOTIDE SEQUENCE</scope>
</reference>
<accession>A0A1B6CNF8</accession>
<dbReference type="Gene3D" id="3.10.120.10">
    <property type="entry name" value="Cytochrome b5-like heme/steroid binding domain"/>
    <property type="match status" value="1"/>
</dbReference>
<proteinExistence type="inferred from homology"/>
<dbReference type="PANTHER" id="PTHR21281">
    <property type="entry name" value="CYTOCHROME B5 DOMAIN-CONTAINING PROTEIN 1"/>
    <property type="match status" value="1"/>
</dbReference>
<organism evidence="5">
    <name type="scientific">Clastoptera arizonana</name>
    <name type="common">Arizona spittle bug</name>
    <dbReference type="NCBI Taxonomy" id="38151"/>
    <lineage>
        <taxon>Eukaryota</taxon>
        <taxon>Metazoa</taxon>
        <taxon>Ecdysozoa</taxon>
        <taxon>Arthropoda</taxon>
        <taxon>Hexapoda</taxon>
        <taxon>Insecta</taxon>
        <taxon>Pterygota</taxon>
        <taxon>Neoptera</taxon>
        <taxon>Paraneoptera</taxon>
        <taxon>Hemiptera</taxon>
        <taxon>Auchenorrhyncha</taxon>
        <taxon>Cercopoidea</taxon>
        <taxon>Clastopteridae</taxon>
        <taxon>Clastoptera</taxon>
    </lineage>
</organism>
<dbReference type="InterPro" id="IPR052320">
    <property type="entry name" value="Cytochrome_b5_domain"/>
</dbReference>
<evidence type="ECO:0000256" key="2">
    <source>
        <dbReference type="ARBA" id="ARBA00022723"/>
    </source>
</evidence>
<gene>
    <name evidence="5" type="ORF">g.6161</name>
</gene>
<dbReference type="AlphaFoldDB" id="A0A1B6CNF8"/>
<keyword evidence="3" id="KW-0408">Iron</keyword>
<evidence type="ECO:0000256" key="1">
    <source>
        <dbReference type="ARBA" id="ARBA00022617"/>
    </source>
</evidence>
<evidence type="ECO:0000313" key="5">
    <source>
        <dbReference type="EMBL" id="JAS14990.1"/>
    </source>
</evidence>